<gene>
    <name evidence="8" type="ORF">V8G57_25835</name>
</gene>
<feature type="region of interest" description="Disordered" evidence="5">
    <location>
        <begin position="25"/>
        <end position="52"/>
    </location>
</feature>
<comment type="caution">
    <text evidence="8">The sequence shown here is derived from an EMBL/GenBank/DDBJ whole genome shotgun (WGS) entry which is preliminary data.</text>
</comment>
<evidence type="ECO:0000256" key="5">
    <source>
        <dbReference type="SAM" id="MobiDB-lite"/>
    </source>
</evidence>
<protein>
    <submittedName>
        <fullName evidence="8">Cupredoxin family protein</fullName>
    </submittedName>
</protein>
<evidence type="ECO:0000313" key="8">
    <source>
        <dbReference type="EMBL" id="MEM4990833.1"/>
    </source>
</evidence>
<feature type="signal peptide" evidence="6">
    <location>
        <begin position="1"/>
        <end position="21"/>
    </location>
</feature>
<evidence type="ECO:0000256" key="1">
    <source>
        <dbReference type="ARBA" id="ARBA00004418"/>
    </source>
</evidence>
<dbReference type="Pfam" id="PF00127">
    <property type="entry name" value="Copper-bind"/>
    <property type="match status" value="1"/>
</dbReference>
<keyword evidence="6" id="KW-0732">Signal</keyword>
<dbReference type="InterPro" id="IPR000923">
    <property type="entry name" value="BlueCu_1"/>
</dbReference>
<dbReference type="SUPFAM" id="SSF49503">
    <property type="entry name" value="Cupredoxins"/>
    <property type="match status" value="1"/>
</dbReference>
<dbReference type="InterPro" id="IPR008972">
    <property type="entry name" value="Cupredoxin"/>
</dbReference>
<dbReference type="InterPro" id="IPR050845">
    <property type="entry name" value="Cu-binding_ET"/>
</dbReference>
<accession>A0ABU9Q3K2</accession>
<keyword evidence="2" id="KW-0479">Metal-binding</keyword>
<dbReference type="PANTHER" id="PTHR38439:SF3">
    <property type="entry name" value="COPPER-RESISTANT CUPROPROTEIN COPI"/>
    <property type="match status" value="1"/>
</dbReference>
<comment type="subcellular location">
    <subcellularLocation>
        <location evidence="1">Periplasm</location>
    </subcellularLocation>
</comment>
<feature type="chain" id="PRO_5046198908" evidence="6">
    <location>
        <begin position="22"/>
        <end position="161"/>
    </location>
</feature>
<evidence type="ECO:0000313" key="9">
    <source>
        <dbReference type="Proteomes" id="UP001495910"/>
    </source>
</evidence>
<keyword evidence="4" id="KW-0186">Copper</keyword>
<evidence type="ECO:0000256" key="2">
    <source>
        <dbReference type="ARBA" id="ARBA00022723"/>
    </source>
</evidence>
<evidence type="ECO:0000259" key="7">
    <source>
        <dbReference type="Pfam" id="PF00127"/>
    </source>
</evidence>
<evidence type="ECO:0000256" key="3">
    <source>
        <dbReference type="ARBA" id="ARBA00022764"/>
    </source>
</evidence>
<feature type="domain" description="Blue (type 1) copper" evidence="7">
    <location>
        <begin position="53"/>
        <end position="160"/>
    </location>
</feature>
<sequence length="161" mass="17399">MKSILIASSLALSLLSANALAHGDEAGSGAAQTHDEHASSMGKPGDPGKVSKTMEIDMNDTMRFTPAAISIKRGETVRFIVKNSGKVKHEMVLGSIEELKEHAALMQKFPEMEHSDPNQVSLDPGKSGELIWQFSKAGRFDFACLQPGHFEAGMRGHIVVR</sequence>
<proteinExistence type="predicted"/>
<dbReference type="Gene3D" id="2.60.40.420">
    <property type="entry name" value="Cupredoxins - blue copper proteins"/>
    <property type="match status" value="1"/>
</dbReference>
<dbReference type="RefSeq" id="WP_092392760.1">
    <property type="nucleotide sequence ID" value="NZ_JBANDC010000036.1"/>
</dbReference>
<dbReference type="EMBL" id="JBANDC010000036">
    <property type="protein sequence ID" value="MEM4990833.1"/>
    <property type="molecule type" value="Genomic_DNA"/>
</dbReference>
<keyword evidence="9" id="KW-1185">Reference proteome</keyword>
<reference evidence="8 9" key="1">
    <citation type="submission" date="2024-02" db="EMBL/GenBank/DDBJ databases">
        <title>Draft genome sequence of Collimonas sp. strain H4R21, an effective mineral-weathering bacterial strain isolated from the beech rhizosphere.</title>
        <authorList>
            <person name="Morin E."/>
            <person name="Uroz S."/>
            <person name="Leveau J.H.J."/>
            <person name="Kumar R."/>
            <person name="Rey M.W."/>
            <person name="Pham J."/>
        </authorList>
    </citation>
    <scope>NUCLEOTIDE SEQUENCE [LARGE SCALE GENOMIC DNA]</scope>
    <source>
        <strain evidence="8 9">H4R21</strain>
    </source>
</reference>
<dbReference type="PANTHER" id="PTHR38439">
    <property type="entry name" value="AURACYANIN-B"/>
    <property type="match status" value="1"/>
</dbReference>
<evidence type="ECO:0000256" key="6">
    <source>
        <dbReference type="SAM" id="SignalP"/>
    </source>
</evidence>
<dbReference type="CDD" id="cd04211">
    <property type="entry name" value="Cupredoxin_like_2"/>
    <property type="match status" value="1"/>
</dbReference>
<keyword evidence="3" id="KW-0574">Periplasm</keyword>
<organism evidence="8 9">
    <name type="scientific">Collimonas rhizosphaerae</name>
    <dbReference type="NCBI Taxonomy" id="3126357"/>
    <lineage>
        <taxon>Bacteria</taxon>
        <taxon>Pseudomonadati</taxon>
        <taxon>Pseudomonadota</taxon>
        <taxon>Betaproteobacteria</taxon>
        <taxon>Burkholderiales</taxon>
        <taxon>Oxalobacteraceae</taxon>
        <taxon>Collimonas</taxon>
    </lineage>
</organism>
<dbReference type="Proteomes" id="UP001495910">
    <property type="component" value="Unassembled WGS sequence"/>
</dbReference>
<evidence type="ECO:0000256" key="4">
    <source>
        <dbReference type="ARBA" id="ARBA00023008"/>
    </source>
</evidence>
<name>A0ABU9Q3K2_9BURK</name>